<dbReference type="InterPro" id="IPR050177">
    <property type="entry name" value="Lipid_A_modif_metabolic_enz"/>
</dbReference>
<gene>
    <name evidence="3" type="ORF">C8E02_1667</name>
</gene>
<feature type="domain" description="NAD-dependent epimerase/dehydratase" evidence="1">
    <location>
        <begin position="3"/>
        <end position="189"/>
    </location>
</feature>
<dbReference type="InterPro" id="IPR036291">
    <property type="entry name" value="NAD(P)-bd_dom_sf"/>
</dbReference>
<dbReference type="SUPFAM" id="SSF51735">
    <property type="entry name" value="NAD(P)-binding Rossmann-fold domains"/>
    <property type="match status" value="1"/>
</dbReference>
<dbReference type="InterPro" id="IPR029303">
    <property type="entry name" value="CapF_C"/>
</dbReference>
<reference evidence="3 4" key="1">
    <citation type="submission" date="2018-10" db="EMBL/GenBank/DDBJ databases">
        <title>Genomic Encyclopedia of Type Strains, Phase IV (KMG-IV): sequencing the most valuable type-strain genomes for metagenomic binning, comparative biology and taxonomic classification.</title>
        <authorList>
            <person name="Goeker M."/>
        </authorList>
    </citation>
    <scope>NUCLEOTIDE SEQUENCE [LARGE SCALE GENOMIC DNA]</scope>
    <source>
        <strain evidence="3 4">DSM 3303</strain>
    </source>
</reference>
<dbReference type="Pfam" id="PF01370">
    <property type="entry name" value="Epimerase"/>
    <property type="match status" value="1"/>
</dbReference>
<protein>
    <submittedName>
        <fullName evidence="3">UDP-2-acetamido-2,6-beta-L-arabino-hexul-4-ose reductase</fullName>
    </submittedName>
</protein>
<evidence type="ECO:0000313" key="3">
    <source>
        <dbReference type="EMBL" id="RKQ58699.1"/>
    </source>
</evidence>
<dbReference type="Gene3D" id="3.40.50.720">
    <property type="entry name" value="NAD(P)-binding Rossmann-like Domain"/>
    <property type="match status" value="1"/>
</dbReference>
<dbReference type="EMBL" id="RBID01000014">
    <property type="protein sequence ID" value="RKQ58699.1"/>
    <property type="molecule type" value="Genomic_DNA"/>
</dbReference>
<proteinExistence type="predicted"/>
<evidence type="ECO:0000259" key="2">
    <source>
        <dbReference type="Pfam" id="PF14667"/>
    </source>
</evidence>
<feature type="domain" description="Capsular polysaccharide assembling protein CapF C-terminal" evidence="2">
    <location>
        <begin position="257"/>
        <end position="367"/>
    </location>
</feature>
<dbReference type="Pfam" id="PF14667">
    <property type="entry name" value="Polysacc_synt_C"/>
    <property type="match status" value="1"/>
</dbReference>
<sequence>MKVLITGANGFVGKNLQLHLAERKDVDVVCFTREHDAAQLPVLLEGVDFVFHLAGINRPEDPQEFATGNAGLTSLLCAAIRASGRHLPVVYTSSIQAAHDNPYGVSKRVAEDALFELQRASGIPVHVFRLPNVFGKWCKPNYNSAVATFCHNIARDLPIQVNDPAAPLTLVYVDDVIERFIQLMDGADSTVDADGFEMLAPRYSTTVGELAQQIQAFRDSRATLLTPRVGTGLMRALYSTYVSYLPTERFAYQVPRHGDARGVFVEMLKTPDCGQFSFFSAHPGITRGGHYHHSKTEKFLVIKGLARFKFRHMGTGETFELVTSGEQSEIVETVPGWTHDITNIGTDELVVMLWANEIFDRAKPDTYASPL</sequence>
<dbReference type="PANTHER" id="PTHR43245">
    <property type="entry name" value="BIFUNCTIONAL POLYMYXIN RESISTANCE PROTEIN ARNA"/>
    <property type="match status" value="1"/>
</dbReference>
<dbReference type="CDD" id="cd07007">
    <property type="entry name" value="cupin_CapF-like_C"/>
    <property type="match status" value="1"/>
</dbReference>
<dbReference type="InterPro" id="IPR011051">
    <property type="entry name" value="RmlC_Cupin_sf"/>
</dbReference>
<dbReference type="PANTHER" id="PTHR43245:SF55">
    <property type="entry name" value="NAD(P)-BINDING DOMAIN-CONTAINING PROTEIN"/>
    <property type="match status" value="1"/>
</dbReference>
<evidence type="ECO:0000259" key="1">
    <source>
        <dbReference type="Pfam" id="PF01370"/>
    </source>
</evidence>
<dbReference type="AlphaFoldDB" id="A0A495BCQ5"/>
<evidence type="ECO:0000313" key="4">
    <source>
        <dbReference type="Proteomes" id="UP000279384"/>
    </source>
</evidence>
<accession>A0A495BCQ5</accession>
<dbReference type="Gene3D" id="2.60.120.10">
    <property type="entry name" value="Jelly Rolls"/>
    <property type="match status" value="1"/>
</dbReference>
<dbReference type="SUPFAM" id="SSF51182">
    <property type="entry name" value="RmlC-like cupins"/>
    <property type="match status" value="1"/>
</dbReference>
<dbReference type="NCBIfam" id="NF047837">
    <property type="entry name" value="UDPAcbARedWbcJ"/>
    <property type="match status" value="1"/>
</dbReference>
<dbReference type="InterPro" id="IPR001509">
    <property type="entry name" value="Epimerase_deHydtase"/>
</dbReference>
<dbReference type="InterPro" id="IPR014710">
    <property type="entry name" value="RmlC-like_jellyroll"/>
</dbReference>
<dbReference type="CDD" id="cd05261">
    <property type="entry name" value="CAPF_like_SDR_e"/>
    <property type="match status" value="1"/>
</dbReference>
<organism evidence="3 4">
    <name type="scientific">Vogesella indigofera</name>
    <name type="common">Pseudomonas indigofera</name>
    <dbReference type="NCBI Taxonomy" id="45465"/>
    <lineage>
        <taxon>Bacteria</taxon>
        <taxon>Pseudomonadati</taxon>
        <taxon>Pseudomonadota</taxon>
        <taxon>Betaproteobacteria</taxon>
        <taxon>Neisseriales</taxon>
        <taxon>Chromobacteriaceae</taxon>
        <taxon>Vogesella</taxon>
    </lineage>
</organism>
<name>A0A495BCQ5_VOGIN</name>
<comment type="caution">
    <text evidence="3">The sequence shown here is derived from an EMBL/GenBank/DDBJ whole genome shotgun (WGS) entry which is preliminary data.</text>
</comment>
<dbReference type="Proteomes" id="UP000279384">
    <property type="component" value="Unassembled WGS sequence"/>
</dbReference>
<dbReference type="RefSeq" id="WP_120810407.1">
    <property type="nucleotide sequence ID" value="NZ_RBID01000014.1"/>
</dbReference>